<dbReference type="Proteomes" id="UP000326384">
    <property type="component" value="Unassembled WGS sequence"/>
</dbReference>
<organism evidence="1 2">
    <name type="scientific">Chryseobacterium viscerum</name>
    <dbReference type="NCBI Taxonomy" id="1037377"/>
    <lineage>
        <taxon>Bacteria</taxon>
        <taxon>Pseudomonadati</taxon>
        <taxon>Bacteroidota</taxon>
        <taxon>Flavobacteriia</taxon>
        <taxon>Flavobacteriales</taxon>
        <taxon>Weeksellaceae</taxon>
        <taxon>Chryseobacterium group</taxon>
        <taxon>Chryseobacterium</taxon>
    </lineage>
</organism>
<dbReference type="RefSeq" id="WP_152288633.1">
    <property type="nucleotide sequence ID" value="NZ_VTPV01000001.1"/>
</dbReference>
<comment type="caution">
    <text evidence="1">The sequence shown here is derived from an EMBL/GenBank/DDBJ whole genome shotgun (WGS) entry which is preliminary data.</text>
</comment>
<protein>
    <recommendedName>
        <fullName evidence="3">Lipoprotein</fullName>
    </recommendedName>
</protein>
<evidence type="ECO:0008006" key="3">
    <source>
        <dbReference type="Google" id="ProtNLM"/>
    </source>
</evidence>
<evidence type="ECO:0000313" key="2">
    <source>
        <dbReference type="Proteomes" id="UP000326384"/>
    </source>
</evidence>
<dbReference type="EMBL" id="VTPV01000001">
    <property type="protein sequence ID" value="KAB1232363.1"/>
    <property type="molecule type" value="Genomic_DNA"/>
</dbReference>
<proteinExistence type="predicted"/>
<evidence type="ECO:0000313" key="1">
    <source>
        <dbReference type="EMBL" id="KAB1232363.1"/>
    </source>
</evidence>
<name>A0A5N4BV97_9FLAO</name>
<keyword evidence="2" id="KW-1185">Reference proteome</keyword>
<sequence length="114" mass="13029">MRRLFILLSFLSLINCKPQLKLGIYASVCYVTDAPGTILLLKKNSNFLLIYPGSVEQFSGVWAVKNDTLLLTSQYQSTLGKNDSISVNEKYYFKIKGKKLTHPENEKCFLIFKK</sequence>
<gene>
    <name evidence="1" type="ORF">F8D52_00950</name>
</gene>
<accession>A0A5N4BV97</accession>
<reference evidence="1 2" key="1">
    <citation type="journal article" date="2019" name="Stand. Genomic Sci.">
        <title>Draft Whole-Genome Sequence of a Novel Chryseobacterium viscerum Strain Isolated from Fresh Water at Dripping Springs, New Mexico.</title>
        <authorList>
            <person name="Kyndt J.A."/>
            <person name="Moore T.C."/>
        </authorList>
    </citation>
    <scope>NUCLEOTIDE SEQUENCE [LARGE SCALE GENOMIC DNA]</scope>
    <source>
        <strain evidence="1 2">DPS</strain>
    </source>
</reference>